<sequence>MPGMGKVSAANVAAHMKSSYPQVRLALVVGICGGVPVLPSSKTSILLGDVIISNSVVQYDYGRQYPNGFERKKDGLDTLARPCQEIRGLLQLLETHRERQTFQNDVIQYLEVLEQSRSIWKYPGNTCDVLFRASYHHKHRQQAACVECICLNNEGPDQICQEAQNSSCDSLGCDEEGIARRRSDSLHTATPSVHIGKVASGDMVMKSGAHRDRLATDDSVIGFDMEGAGVWDELPCIIIKGVCDYADSHKDKSWQAYAAATGASGAKAFLRYWSPASDEDAKPKNPHWMVPFERNLQFVGRQNEIAELERLIIERQGPSKIAVSGLGGVGKTHVALELAYRVRERDVDCSVFWIPCTSPEIIEQTYMDIAQMLGMQDVKPAEAKEQVKAYLRHKDDLKWLLIFDNADDMDMWIKGSNGAPALKDLIPQSEQGRILFTTRNRKLAVKLASREIAISEVDEETGVKMLETALPGEDVIKDRETAVALLSQLTFLPLAIMQAAAFIKENTISLGDYLTLLQEQEPEVVELLSEDFETEGRYQDVPNPVATTWLVSFQQIQQIDPLAAEYLSFMACVNPRNIPQSLLPPAKSKLKLVNALGLLSAYSFISGQARDSPLNLHRLVHLATRNWMRRNQQFTLFICKTAERLRDIFPEGDHANRVLWRTYLPHALALLEEDAFKGQQEQYIDLLENVGDCLVSDGRYNEAEALLCYVRDIRQKRNGEAHLSTLTSMSKLASAYFGQGRYTEAEALNIHVLETRNQILGPDHPDTLTTMTVLVVINRQHGRFKQAEELIMKVLDSQSRVLGSEHPSTLISTSRLASVYLMQGRYRQAEELFTQTMERMKVVLGPEHPATLSTMNRLATLLKTWGAKPQLKLAEELEKEMIETQKKVFGPRHPTTLIGMNNLALTYWHQEKWQQAEELGTEVIEAKRQLLGSEHPFTLTSMNNLAMIYSQQAKWRQAEELVTQTLESKKNVLGSEHVDTITTMLNLAHIWRQTGRHRDSIRSLAECVRLREKQLGPKHPHTVRARDILSQYEEELDQDESQESSCSGKKPVCTQCLQHNRICDWPEQLKRGPAKGYIESLEHRLHETENVLLKVLSQISDAQLSTSIAQGQQYRTRNSNGHLLYSPVPRLGRRGAEYWKRFPLDTPHNVREWQYDCLDQGLEPSTPSISDNNTSLQLSGAEFAEETILEPSNQREPSEYPSSDMSQTEFNTKQGEKNGIPLSPKTTSPSPPNYSRKSRKPYLTKAFRSVQSDAGPRTRHHAVQAQPEILEGLTTTPQEPNFWSGAPSVNFQQQFLW</sequence>
<dbReference type="Pfam" id="PF13374">
    <property type="entry name" value="TPR_10"/>
    <property type="match status" value="1"/>
</dbReference>
<evidence type="ECO:0000256" key="2">
    <source>
        <dbReference type="ARBA" id="ARBA00023125"/>
    </source>
</evidence>
<dbReference type="STRING" id="1509407.A0A0L1J7Z3"/>
<dbReference type="PANTHER" id="PTHR46082">
    <property type="entry name" value="ATP/GTP-BINDING PROTEIN-RELATED"/>
    <property type="match status" value="1"/>
</dbReference>
<protein>
    <submittedName>
        <fullName evidence="7">Kinesin light chain</fullName>
    </submittedName>
</protein>
<keyword evidence="8" id="KW-1185">Reference proteome</keyword>
<dbReference type="SUPFAM" id="SSF52540">
    <property type="entry name" value="P-loop containing nucleoside triphosphate hydrolases"/>
    <property type="match status" value="1"/>
</dbReference>
<dbReference type="GO" id="GO:0003677">
    <property type="term" value="F:DNA binding"/>
    <property type="evidence" value="ECO:0007669"/>
    <property type="project" value="UniProtKB-KW"/>
</dbReference>
<dbReference type="RefSeq" id="XP_015408436.1">
    <property type="nucleotide sequence ID" value="XM_015549074.1"/>
</dbReference>
<keyword evidence="1" id="KW-0805">Transcription regulation</keyword>
<evidence type="ECO:0000256" key="3">
    <source>
        <dbReference type="ARBA" id="ARBA00023163"/>
    </source>
</evidence>
<dbReference type="InterPro" id="IPR019734">
    <property type="entry name" value="TPR_rpt"/>
</dbReference>
<dbReference type="InterPro" id="IPR035994">
    <property type="entry name" value="Nucleoside_phosphorylase_sf"/>
</dbReference>
<dbReference type="SMART" id="SM00028">
    <property type="entry name" value="TPR"/>
    <property type="match status" value="6"/>
</dbReference>
<feature type="domain" description="NB-ARC" evidence="6">
    <location>
        <begin position="304"/>
        <end position="463"/>
    </location>
</feature>
<evidence type="ECO:0000313" key="7">
    <source>
        <dbReference type="EMBL" id="KNG87513.1"/>
    </source>
</evidence>
<keyword evidence="2" id="KW-0238">DNA-binding</keyword>
<dbReference type="Gene3D" id="3.40.50.300">
    <property type="entry name" value="P-loop containing nucleotide triphosphate hydrolases"/>
    <property type="match status" value="1"/>
</dbReference>
<name>A0A0L1J7Z3_ASPN3</name>
<evidence type="ECO:0000256" key="1">
    <source>
        <dbReference type="ARBA" id="ARBA00023015"/>
    </source>
</evidence>
<dbReference type="OrthoDB" id="1658288at2759"/>
<dbReference type="EMBL" id="JNOM01000079">
    <property type="protein sequence ID" value="KNG87513.1"/>
    <property type="molecule type" value="Genomic_DNA"/>
</dbReference>
<organism evidence="7 8">
    <name type="scientific">Aspergillus nomiae NRRL (strain ATCC 15546 / NRRL 13137 / CBS 260.88 / M93)</name>
    <dbReference type="NCBI Taxonomy" id="1509407"/>
    <lineage>
        <taxon>Eukaryota</taxon>
        <taxon>Fungi</taxon>
        <taxon>Dikarya</taxon>
        <taxon>Ascomycota</taxon>
        <taxon>Pezizomycotina</taxon>
        <taxon>Eurotiomycetes</taxon>
        <taxon>Eurotiomycetidae</taxon>
        <taxon>Eurotiales</taxon>
        <taxon>Aspergillaceae</taxon>
        <taxon>Aspergillus</taxon>
        <taxon>Aspergillus subgen. Circumdati</taxon>
    </lineage>
</organism>
<dbReference type="Gene3D" id="1.25.40.10">
    <property type="entry name" value="Tetratricopeptide repeat domain"/>
    <property type="match status" value="2"/>
</dbReference>
<dbReference type="Gene3D" id="3.40.50.1580">
    <property type="entry name" value="Nucleoside phosphorylase domain"/>
    <property type="match status" value="1"/>
</dbReference>
<dbReference type="InterPro" id="IPR002182">
    <property type="entry name" value="NB-ARC"/>
</dbReference>
<dbReference type="PANTHER" id="PTHR46082:SF6">
    <property type="entry name" value="AAA+ ATPASE DOMAIN-CONTAINING PROTEIN-RELATED"/>
    <property type="match status" value="1"/>
</dbReference>
<dbReference type="GO" id="GO:0008270">
    <property type="term" value="F:zinc ion binding"/>
    <property type="evidence" value="ECO:0007669"/>
    <property type="project" value="InterPro"/>
</dbReference>
<dbReference type="InterPro" id="IPR036864">
    <property type="entry name" value="Zn2-C6_fun-type_DNA-bd_sf"/>
</dbReference>
<comment type="caution">
    <text evidence="7">The sequence shown here is derived from an EMBL/GenBank/DDBJ whole genome shotgun (WGS) entry which is preliminary data.</text>
</comment>
<dbReference type="GeneID" id="26805621"/>
<evidence type="ECO:0000256" key="4">
    <source>
        <dbReference type="ARBA" id="ARBA00023242"/>
    </source>
</evidence>
<keyword evidence="4" id="KW-0539">Nucleus</keyword>
<proteinExistence type="predicted"/>
<dbReference type="InterPro" id="IPR053137">
    <property type="entry name" value="NLR-like"/>
</dbReference>
<dbReference type="GO" id="GO:0009116">
    <property type="term" value="P:nucleoside metabolic process"/>
    <property type="evidence" value="ECO:0007669"/>
    <property type="project" value="InterPro"/>
</dbReference>
<feature type="compositionally biased region" description="Polar residues" evidence="5">
    <location>
        <begin position="1190"/>
        <end position="1213"/>
    </location>
</feature>
<gene>
    <name evidence="7" type="ORF">ANOM_003817</name>
</gene>
<dbReference type="GO" id="GO:0000981">
    <property type="term" value="F:DNA-binding transcription factor activity, RNA polymerase II-specific"/>
    <property type="evidence" value="ECO:0007669"/>
    <property type="project" value="InterPro"/>
</dbReference>
<dbReference type="Proteomes" id="UP000037505">
    <property type="component" value="Unassembled WGS sequence"/>
</dbReference>
<dbReference type="Pfam" id="PF13424">
    <property type="entry name" value="TPR_12"/>
    <property type="match status" value="3"/>
</dbReference>
<accession>A0A0L1J7Z3</accession>
<dbReference type="SUPFAM" id="SSF48452">
    <property type="entry name" value="TPR-like"/>
    <property type="match status" value="3"/>
</dbReference>
<evidence type="ECO:0000259" key="6">
    <source>
        <dbReference type="Pfam" id="PF00931"/>
    </source>
</evidence>
<evidence type="ECO:0000256" key="5">
    <source>
        <dbReference type="SAM" id="MobiDB-lite"/>
    </source>
</evidence>
<feature type="region of interest" description="Disordered" evidence="5">
    <location>
        <begin position="1186"/>
        <end position="1242"/>
    </location>
</feature>
<dbReference type="Gene3D" id="4.10.240.10">
    <property type="entry name" value="Zn(2)-C6 fungal-type DNA-binding domain"/>
    <property type="match status" value="1"/>
</dbReference>
<dbReference type="GO" id="GO:0043531">
    <property type="term" value="F:ADP binding"/>
    <property type="evidence" value="ECO:0007669"/>
    <property type="project" value="InterPro"/>
</dbReference>
<dbReference type="GO" id="GO:0003824">
    <property type="term" value="F:catalytic activity"/>
    <property type="evidence" value="ECO:0007669"/>
    <property type="project" value="InterPro"/>
</dbReference>
<evidence type="ECO:0000313" key="8">
    <source>
        <dbReference type="Proteomes" id="UP000037505"/>
    </source>
</evidence>
<dbReference type="Pfam" id="PF00931">
    <property type="entry name" value="NB-ARC"/>
    <property type="match status" value="1"/>
</dbReference>
<reference evidence="7 8" key="1">
    <citation type="submission" date="2014-06" db="EMBL/GenBank/DDBJ databases">
        <title>The Genome of the Aflatoxigenic Filamentous Fungus Aspergillus nomius.</title>
        <authorList>
            <person name="Moore M.G."/>
            <person name="Shannon B.M."/>
            <person name="Brian M.M."/>
        </authorList>
    </citation>
    <scope>NUCLEOTIDE SEQUENCE [LARGE SCALE GENOMIC DNA]</scope>
    <source>
        <strain evidence="7 8">NRRL 13137</strain>
    </source>
</reference>
<dbReference type="InterPro" id="IPR027417">
    <property type="entry name" value="P-loop_NTPase"/>
</dbReference>
<dbReference type="InterPro" id="IPR011990">
    <property type="entry name" value="TPR-like_helical_dom_sf"/>
</dbReference>
<dbReference type="SUPFAM" id="SSF53167">
    <property type="entry name" value="Purine and uridine phosphorylases"/>
    <property type="match status" value="1"/>
</dbReference>
<keyword evidence="3" id="KW-0804">Transcription</keyword>